<evidence type="ECO:0000313" key="1">
    <source>
        <dbReference type="EMBL" id="CUS53369.1"/>
    </source>
</evidence>
<protein>
    <submittedName>
        <fullName evidence="1">Uncharacterized protein</fullName>
    </submittedName>
</protein>
<organism evidence="1">
    <name type="scientific">hydrothermal vent metagenome</name>
    <dbReference type="NCBI Taxonomy" id="652676"/>
    <lineage>
        <taxon>unclassified sequences</taxon>
        <taxon>metagenomes</taxon>
        <taxon>ecological metagenomes</taxon>
    </lineage>
</organism>
<sequence>MNGNRTLSDFQLGRNLARREVPFLSHPDFLFQLPAVAIHRGVLSLDQIIAVAGPLWTGQNQNFGLLMYRQLIDSVTTGLVSGLESVLPGSMLR</sequence>
<accession>A0A170PRN8</accession>
<gene>
    <name evidence="1" type="ORF">MGWOODY_XGa1397</name>
</gene>
<proteinExistence type="predicted"/>
<name>A0A170PRN8_9ZZZZ</name>
<reference evidence="1" key="1">
    <citation type="submission" date="2015-10" db="EMBL/GenBank/DDBJ databases">
        <authorList>
            <person name="Gilbert D.G."/>
        </authorList>
    </citation>
    <scope>NUCLEOTIDE SEQUENCE</scope>
</reference>
<dbReference type="AlphaFoldDB" id="A0A170PRN8"/>
<dbReference type="EMBL" id="CZRL01000097">
    <property type="protein sequence ID" value="CUS53369.1"/>
    <property type="molecule type" value="Genomic_DNA"/>
</dbReference>